<keyword evidence="6 10" id="KW-0547">Nucleotide-binding</keyword>
<feature type="site" description="Interaction with substrate tRNA" evidence="10">
    <location>
        <position position="130"/>
    </location>
</feature>
<keyword evidence="8 10" id="KW-0460">Magnesium</keyword>
<evidence type="ECO:0000256" key="5">
    <source>
        <dbReference type="ARBA" id="ARBA00022694"/>
    </source>
</evidence>
<evidence type="ECO:0000256" key="3">
    <source>
        <dbReference type="ARBA" id="ARBA00005842"/>
    </source>
</evidence>
<dbReference type="EC" id="2.5.1.75" evidence="10"/>
<evidence type="ECO:0000256" key="11">
    <source>
        <dbReference type="RuleBase" id="RU003783"/>
    </source>
</evidence>
<proteinExistence type="inferred from homology"/>
<name>A0A8T4HCP1_9SPHI</name>
<evidence type="ECO:0000256" key="7">
    <source>
        <dbReference type="ARBA" id="ARBA00022840"/>
    </source>
</evidence>
<feature type="binding site" evidence="10">
    <location>
        <begin position="19"/>
        <end position="24"/>
    </location>
    <ligand>
        <name>substrate</name>
    </ligand>
</feature>
<dbReference type="Proteomes" id="UP000679691">
    <property type="component" value="Unassembled WGS sequence"/>
</dbReference>
<comment type="caution">
    <text evidence="14">The sequence shown here is derived from an EMBL/GenBank/DDBJ whole genome shotgun (WGS) entry which is preliminary data.</text>
</comment>
<organism evidence="14 15">
    <name type="scientific">Rhinopithecimicrobium faecis</name>
    <dbReference type="NCBI Taxonomy" id="2820698"/>
    <lineage>
        <taxon>Bacteria</taxon>
        <taxon>Pseudomonadati</taxon>
        <taxon>Bacteroidota</taxon>
        <taxon>Sphingobacteriia</taxon>
        <taxon>Sphingobacteriales</taxon>
        <taxon>Sphingobacteriaceae</taxon>
        <taxon>Rhinopithecimicrobium</taxon>
    </lineage>
</organism>
<comment type="subunit">
    <text evidence="10">Monomer.</text>
</comment>
<dbReference type="InterPro" id="IPR018022">
    <property type="entry name" value="IPT"/>
</dbReference>
<evidence type="ECO:0000313" key="15">
    <source>
        <dbReference type="Proteomes" id="UP000679691"/>
    </source>
</evidence>
<evidence type="ECO:0000256" key="1">
    <source>
        <dbReference type="ARBA" id="ARBA00001946"/>
    </source>
</evidence>
<accession>A0A8T4HCP1</accession>
<dbReference type="EMBL" id="JAGKSB010000014">
    <property type="protein sequence ID" value="MBP3944233.1"/>
    <property type="molecule type" value="Genomic_DNA"/>
</dbReference>
<evidence type="ECO:0000313" key="14">
    <source>
        <dbReference type="EMBL" id="MBP3944233.1"/>
    </source>
</evidence>
<dbReference type="InterPro" id="IPR027417">
    <property type="entry name" value="P-loop_NTPase"/>
</dbReference>
<keyword evidence="5 10" id="KW-0819">tRNA processing</keyword>
<reference evidence="14" key="1">
    <citation type="submission" date="2021-03" db="EMBL/GenBank/DDBJ databases">
        <authorList>
            <person name="Lu T."/>
            <person name="Wang Q."/>
            <person name="Han X."/>
        </authorList>
    </citation>
    <scope>NUCLEOTIDE SEQUENCE</scope>
    <source>
        <strain evidence="14">WQ 2009</strain>
    </source>
</reference>
<keyword evidence="7 10" id="KW-0067">ATP-binding</keyword>
<dbReference type="AlphaFoldDB" id="A0A8T4HCP1"/>
<comment type="caution">
    <text evidence="10">Lacks conserved residue(s) required for the propagation of feature annotation.</text>
</comment>
<feature type="site" description="Interaction with substrate tRNA" evidence="10">
    <location>
        <position position="107"/>
    </location>
</feature>
<evidence type="ECO:0000256" key="6">
    <source>
        <dbReference type="ARBA" id="ARBA00022741"/>
    </source>
</evidence>
<dbReference type="SUPFAM" id="SSF52540">
    <property type="entry name" value="P-loop containing nucleoside triphosphate hydrolases"/>
    <property type="match status" value="2"/>
</dbReference>
<evidence type="ECO:0000256" key="13">
    <source>
        <dbReference type="RuleBase" id="RU003785"/>
    </source>
</evidence>
<dbReference type="Gene3D" id="1.10.287.890">
    <property type="entry name" value="Crystal structure of tRNA isopentenylpyrophosphate transferase (bh2366) domain"/>
    <property type="match status" value="1"/>
</dbReference>
<dbReference type="NCBIfam" id="TIGR00174">
    <property type="entry name" value="miaA"/>
    <property type="match status" value="1"/>
</dbReference>
<dbReference type="Gene3D" id="3.40.50.300">
    <property type="entry name" value="P-loop containing nucleotide triphosphate hydrolases"/>
    <property type="match status" value="1"/>
</dbReference>
<keyword evidence="4 10" id="KW-0808">Transferase</keyword>
<comment type="catalytic activity">
    <reaction evidence="9 10 11">
        <text>adenosine(37) in tRNA + dimethylallyl diphosphate = N(6)-dimethylallyladenosine(37) in tRNA + diphosphate</text>
        <dbReference type="Rhea" id="RHEA:26482"/>
        <dbReference type="Rhea" id="RHEA-COMP:10162"/>
        <dbReference type="Rhea" id="RHEA-COMP:10375"/>
        <dbReference type="ChEBI" id="CHEBI:33019"/>
        <dbReference type="ChEBI" id="CHEBI:57623"/>
        <dbReference type="ChEBI" id="CHEBI:74411"/>
        <dbReference type="ChEBI" id="CHEBI:74415"/>
        <dbReference type="EC" id="2.5.1.75"/>
    </reaction>
</comment>
<evidence type="ECO:0000256" key="8">
    <source>
        <dbReference type="ARBA" id="ARBA00022842"/>
    </source>
</evidence>
<dbReference type="GO" id="GO:0052381">
    <property type="term" value="F:tRNA dimethylallyltransferase activity"/>
    <property type="evidence" value="ECO:0007669"/>
    <property type="project" value="UniProtKB-UniRule"/>
</dbReference>
<evidence type="ECO:0000256" key="9">
    <source>
        <dbReference type="ARBA" id="ARBA00049563"/>
    </source>
</evidence>
<dbReference type="Pfam" id="PF01715">
    <property type="entry name" value="IPPT"/>
    <property type="match status" value="1"/>
</dbReference>
<keyword evidence="15" id="KW-1185">Reference proteome</keyword>
<protein>
    <recommendedName>
        <fullName evidence="10">tRNA dimethylallyltransferase</fullName>
        <ecNumber evidence="10">2.5.1.75</ecNumber>
    </recommendedName>
    <alternativeName>
        <fullName evidence="10">Dimethylallyl diphosphate:tRNA dimethylallyltransferase</fullName>
        <shortName evidence="10">DMAPP:tRNA dimethylallyltransferase</shortName>
        <shortName evidence="10">DMATase</shortName>
    </alternativeName>
    <alternativeName>
        <fullName evidence="10">Isopentenyl-diphosphate:tRNA isopentenyltransferase</fullName>
        <shortName evidence="10">IPP transferase</shortName>
        <shortName evidence="10">IPPT</shortName>
        <shortName evidence="10">IPTase</shortName>
    </alternativeName>
</protein>
<gene>
    <name evidence="10 14" type="primary">miaA</name>
    <name evidence="14" type="ORF">J5U18_11825</name>
</gene>
<comment type="similarity">
    <text evidence="3 10 13">Belongs to the IPP transferase family.</text>
</comment>
<dbReference type="GO" id="GO:0005524">
    <property type="term" value="F:ATP binding"/>
    <property type="evidence" value="ECO:0007669"/>
    <property type="project" value="UniProtKB-UniRule"/>
</dbReference>
<feature type="region of interest" description="Interaction with substrate tRNA" evidence="10">
    <location>
        <begin position="42"/>
        <end position="45"/>
    </location>
</feature>
<evidence type="ECO:0000256" key="10">
    <source>
        <dbReference type="HAMAP-Rule" id="MF_00185"/>
    </source>
</evidence>
<dbReference type="InterPro" id="IPR039657">
    <property type="entry name" value="Dimethylallyltransferase"/>
</dbReference>
<feature type="binding site" evidence="10">
    <location>
        <begin position="17"/>
        <end position="24"/>
    </location>
    <ligand>
        <name>ATP</name>
        <dbReference type="ChEBI" id="CHEBI:30616"/>
    </ligand>
</feature>
<dbReference type="GO" id="GO:0006400">
    <property type="term" value="P:tRNA modification"/>
    <property type="evidence" value="ECO:0007669"/>
    <property type="project" value="TreeGrafter"/>
</dbReference>
<dbReference type="PANTHER" id="PTHR11088">
    <property type="entry name" value="TRNA DIMETHYLALLYLTRANSFERASE"/>
    <property type="match status" value="1"/>
</dbReference>
<evidence type="ECO:0000256" key="12">
    <source>
        <dbReference type="RuleBase" id="RU003784"/>
    </source>
</evidence>
<sequence>MQQPKKAAAAQLIVILGPTASGKTSLAVSLAQQLQGAILSADSRQVYRSMNIGTGKDLAEYQEIPYFLIDICDPGEKYNIARFQADFFEVYEQLKEQGKQPILCGGTGLYIQAILQGAKYSQVPINEPLRAQLSELDRPSLQALLAGKTIPEDLKIDSSTSKRLIRGLEIITYLEAYGDSFKQNPAPIQDALIIGLNPALSLRREKISTRLKERLAAGMLQEVEELLAGGVSHAELIYYGLEYKYCSLFLQGLISYDAFYIKLEVEIHRYAKRQMTYFRKMEKDGIVINWLSAEEASPRLAEALALIKKGIT</sequence>
<comment type="function">
    <text evidence="2 10 12">Catalyzes the transfer of a dimethylallyl group onto the adenine at position 37 in tRNAs that read codons beginning with uridine, leading to the formation of N6-(dimethylallyl)adenosine (i(6)A).</text>
</comment>
<evidence type="ECO:0000256" key="4">
    <source>
        <dbReference type="ARBA" id="ARBA00022679"/>
    </source>
</evidence>
<dbReference type="HAMAP" id="MF_00185">
    <property type="entry name" value="IPP_trans"/>
    <property type="match status" value="1"/>
</dbReference>
<dbReference type="PANTHER" id="PTHR11088:SF60">
    <property type="entry name" value="TRNA DIMETHYLALLYLTRANSFERASE"/>
    <property type="match status" value="1"/>
</dbReference>
<evidence type="ECO:0000256" key="2">
    <source>
        <dbReference type="ARBA" id="ARBA00003213"/>
    </source>
</evidence>
<comment type="cofactor">
    <cofactor evidence="1 10">
        <name>Mg(2+)</name>
        <dbReference type="ChEBI" id="CHEBI:18420"/>
    </cofactor>
</comment>